<dbReference type="AlphaFoldDB" id="X1GCU2"/>
<protein>
    <submittedName>
        <fullName evidence="1">Uncharacterized protein</fullName>
    </submittedName>
</protein>
<organism evidence="1">
    <name type="scientific">marine sediment metagenome</name>
    <dbReference type="NCBI Taxonomy" id="412755"/>
    <lineage>
        <taxon>unclassified sequences</taxon>
        <taxon>metagenomes</taxon>
        <taxon>ecological metagenomes</taxon>
    </lineage>
</organism>
<sequence>CSGNEKAISDYLVAFAKSKNLEVEQDDAQKCFN</sequence>
<accession>X1GCU2</accession>
<gene>
    <name evidence="1" type="ORF">S03H2_34436</name>
</gene>
<feature type="non-terminal residue" evidence="1">
    <location>
        <position position="1"/>
    </location>
</feature>
<comment type="caution">
    <text evidence="1">The sequence shown here is derived from an EMBL/GenBank/DDBJ whole genome shotgun (WGS) entry which is preliminary data.</text>
</comment>
<dbReference type="EMBL" id="BARU01021013">
    <property type="protein sequence ID" value="GAH55706.1"/>
    <property type="molecule type" value="Genomic_DNA"/>
</dbReference>
<reference evidence="1" key="1">
    <citation type="journal article" date="2014" name="Front. Microbiol.">
        <title>High frequency of phylogenetically diverse reductive dehalogenase-homologous genes in deep subseafloor sedimentary metagenomes.</title>
        <authorList>
            <person name="Kawai M."/>
            <person name="Futagami T."/>
            <person name="Toyoda A."/>
            <person name="Takaki Y."/>
            <person name="Nishi S."/>
            <person name="Hori S."/>
            <person name="Arai W."/>
            <person name="Tsubouchi T."/>
            <person name="Morono Y."/>
            <person name="Uchiyama I."/>
            <person name="Ito T."/>
            <person name="Fujiyama A."/>
            <person name="Inagaki F."/>
            <person name="Takami H."/>
        </authorList>
    </citation>
    <scope>NUCLEOTIDE SEQUENCE</scope>
    <source>
        <strain evidence="1">Expedition CK06-06</strain>
    </source>
</reference>
<proteinExistence type="predicted"/>
<name>X1GCU2_9ZZZZ</name>
<evidence type="ECO:0000313" key="1">
    <source>
        <dbReference type="EMBL" id="GAH55706.1"/>
    </source>
</evidence>